<protein>
    <submittedName>
        <fullName evidence="2">Uncharacterized protein</fullName>
    </submittedName>
</protein>
<dbReference type="Proteomes" id="UP000648801">
    <property type="component" value="Unassembled WGS sequence"/>
</dbReference>
<gene>
    <name evidence="2" type="ORF">GCM10011507_12910</name>
</gene>
<comment type="caution">
    <text evidence="2">The sequence shown here is derived from an EMBL/GenBank/DDBJ whole genome shotgun (WGS) entry which is preliminary data.</text>
</comment>
<keyword evidence="1" id="KW-1133">Transmembrane helix</keyword>
<feature type="transmembrane region" description="Helical" evidence="1">
    <location>
        <begin position="21"/>
        <end position="44"/>
    </location>
</feature>
<dbReference type="AlphaFoldDB" id="A0A916W3A0"/>
<organism evidence="2 3">
    <name type="scientific">Edaphobacter acidisoli</name>
    <dbReference type="NCBI Taxonomy" id="2040573"/>
    <lineage>
        <taxon>Bacteria</taxon>
        <taxon>Pseudomonadati</taxon>
        <taxon>Acidobacteriota</taxon>
        <taxon>Terriglobia</taxon>
        <taxon>Terriglobales</taxon>
        <taxon>Acidobacteriaceae</taxon>
        <taxon>Edaphobacter</taxon>
    </lineage>
</organism>
<feature type="transmembrane region" description="Helical" evidence="1">
    <location>
        <begin position="64"/>
        <end position="81"/>
    </location>
</feature>
<evidence type="ECO:0000313" key="2">
    <source>
        <dbReference type="EMBL" id="GGA62740.1"/>
    </source>
</evidence>
<accession>A0A916W3A0</accession>
<keyword evidence="3" id="KW-1185">Reference proteome</keyword>
<feature type="transmembrane region" description="Helical" evidence="1">
    <location>
        <begin position="101"/>
        <end position="119"/>
    </location>
</feature>
<feature type="transmembrane region" description="Helical" evidence="1">
    <location>
        <begin position="139"/>
        <end position="156"/>
    </location>
</feature>
<reference evidence="2" key="1">
    <citation type="journal article" date="2014" name="Int. J. Syst. Evol. Microbiol.">
        <title>Complete genome sequence of Corynebacterium casei LMG S-19264T (=DSM 44701T), isolated from a smear-ripened cheese.</title>
        <authorList>
            <consortium name="US DOE Joint Genome Institute (JGI-PGF)"/>
            <person name="Walter F."/>
            <person name="Albersmeier A."/>
            <person name="Kalinowski J."/>
            <person name="Ruckert C."/>
        </authorList>
    </citation>
    <scope>NUCLEOTIDE SEQUENCE</scope>
    <source>
        <strain evidence="2">CGMCC 1.15447</strain>
    </source>
</reference>
<dbReference type="EMBL" id="BMJB01000001">
    <property type="protein sequence ID" value="GGA62740.1"/>
    <property type="molecule type" value="Genomic_DNA"/>
</dbReference>
<evidence type="ECO:0000256" key="1">
    <source>
        <dbReference type="SAM" id="Phobius"/>
    </source>
</evidence>
<keyword evidence="1" id="KW-0472">Membrane</keyword>
<keyword evidence="1" id="KW-0812">Transmembrane</keyword>
<sequence>MTTRTQPVAQPRLHYRRALTTFILAYISVTILGIALSIFIGIIGHYPSAAEALQNQAYLVSERFYPFMNLVVWSLFAWAYFRKRAKQAGKISLTREARTLGAFWVVAAIIVDYVGFVVIKNPISLSPHDFYIGQFPWIYLIYVAIALSPLCYIALLRRAEIQ</sequence>
<dbReference type="RefSeq" id="WP_188758424.1">
    <property type="nucleotide sequence ID" value="NZ_BMJB01000001.1"/>
</dbReference>
<evidence type="ECO:0000313" key="3">
    <source>
        <dbReference type="Proteomes" id="UP000648801"/>
    </source>
</evidence>
<proteinExistence type="predicted"/>
<reference evidence="2" key="2">
    <citation type="submission" date="2020-09" db="EMBL/GenBank/DDBJ databases">
        <authorList>
            <person name="Sun Q."/>
            <person name="Zhou Y."/>
        </authorList>
    </citation>
    <scope>NUCLEOTIDE SEQUENCE</scope>
    <source>
        <strain evidence="2">CGMCC 1.15447</strain>
    </source>
</reference>
<name>A0A916W3A0_9BACT</name>